<keyword evidence="21" id="KW-1185">Reference proteome</keyword>
<comment type="cofactor">
    <cofactor evidence="1">
        <name>Mg(2+)</name>
        <dbReference type="ChEBI" id="CHEBI:18420"/>
    </cofactor>
</comment>
<dbReference type="Gene3D" id="1.10.10.10">
    <property type="entry name" value="Winged helix-like DNA-binding domain superfamily/Winged helix DNA-binding domain"/>
    <property type="match status" value="1"/>
</dbReference>
<dbReference type="Pfam" id="PF00270">
    <property type="entry name" value="DEAD"/>
    <property type="match status" value="1"/>
</dbReference>
<dbReference type="NCBIfam" id="TIGR00614">
    <property type="entry name" value="recQ_fam"/>
    <property type="match status" value="1"/>
</dbReference>
<keyword evidence="9" id="KW-0862">Zinc</keyword>
<comment type="caution">
    <text evidence="20">The sequence shown here is derived from an EMBL/GenBank/DDBJ whole genome shotgun (WGS) entry which is preliminary data.</text>
</comment>
<comment type="similarity">
    <text evidence="3">Belongs to the helicase family. RecQ subfamily.</text>
</comment>
<evidence type="ECO:0000256" key="4">
    <source>
        <dbReference type="ARBA" id="ARBA00022723"/>
    </source>
</evidence>
<dbReference type="PROSITE" id="PS50967">
    <property type="entry name" value="HRDC"/>
    <property type="match status" value="1"/>
</dbReference>
<proteinExistence type="inferred from homology"/>
<keyword evidence="14" id="KW-0413">Isomerase</keyword>
<dbReference type="CDD" id="cd17920">
    <property type="entry name" value="DEXHc_RecQ"/>
    <property type="match status" value="1"/>
</dbReference>
<dbReference type="SMART" id="SM00341">
    <property type="entry name" value="HRDC"/>
    <property type="match status" value="1"/>
</dbReference>
<evidence type="ECO:0000256" key="1">
    <source>
        <dbReference type="ARBA" id="ARBA00001946"/>
    </source>
</evidence>
<dbReference type="EMBL" id="JBHSDT010000004">
    <property type="protein sequence ID" value="MFC4402801.1"/>
    <property type="molecule type" value="Genomic_DNA"/>
</dbReference>
<dbReference type="SUPFAM" id="SSF52540">
    <property type="entry name" value="P-loop containing nucleoside triphosphate hydrolases"/>
    <property type="match status" value="1"/>
</dbReference>
<dbReference type="SUPFAM" id="SSF47819">
    <property type="entry name" value="HRDC-like"/>
    <property type="match status" value="1"/>
</dbReference>
<evidence type="ECO:0000313" key="20">
    <source>
        <dbReference type="EMBL" id="MFC4402801.1"/>
    </source>
</evidence>
<dbReference type="SMART" id="SM00490">
    <property type="entry name" value="HELICc"/>
    <property type="match status" value="1"/>
</dbReference>
<keyword evidence="4" id="KW-0479">Metal-binding</keyword>
<keyword evidence="6" id="KW-0227">DNA damage</keyword>
<dbReference type="Pfam" id="PF16124">
    <property type="entry name" value="RecQ_Zn_bind"/>
    <property type="match status" value="1"/>
</dbReference>
<evidence type="ECO:0000256" key="13">
    <source>
        <dbReference type="ARBA" id="ARBA00023204"/>
    </source>
</evidence>
<evidence type="ECO:0000256" key="15">
    <source>
        <dbReference type="ARBA" id="ARBA00034617"/>
    </source>
</evidence>
<feature type="domain" description="Helicase ATP-binding" evidence="18">
    <location>
        <begin position="27"/>
        <end position="196"/>
    </location>
</feature>
<evidence type="ECO:0000256" key="5">
    <source>
        <dbReference type="ARBA" id="ARBA00022741"/>
    </source>
</evidence>
<dbReference type="Pfam" id="PF00570">
    <property type="entry name" value="HRDC"/>
    <property type="match status" value="1"/>
</dbReference>
<dbReference type="InterPro" id="IPR036390">
    <property type="entry name" value="WH_DNA-bd_sf"/>
</dbReference>
<reference evidence="21" key="1">
    <citation type="journal article" date="2019" name="Int. J. Syst. Evol. Microbiol.">
        <title>The Global Catalogue of Microorganisms (GCM) 10K type strain sequencing project: providing services to taxonomists for standard genome sequencing and annotation.</title>
        <authorList>
            <consortium name="The Broad Institute Genomics Platform"/>
            <consortium name="The Broad Institute Genome Sequencing Center for Infectious Disease"/>
            <person name="Wu L."/>
            <person name="Ma J."/>
        </authorList>
    </citation>
    <scope>NUCLEOTIDE SEQUENCE [LARGE SCALE GENOMIC DNA]</scope>
    <source>
        <strain evidence="21">CCUG 37865</strain>
    </source>
</reference>
<evidence type="ECO:0000256" key="3">
    <source>
        <dbReference type="ARBA" id="ARBA00005446"/>
    </source>
</evidence>
<evidence type="ECO:0000259" key="17">
    <source>
        <dbReference type="PROSITE" id="PS50967"/>
    </source>
</evidence>
<dbReference type="InterPro" id="IPR006293">
    <property type="entry name" value="DNA_helicase_ATP-dep_RecQ_bac"/>
</dbReference>
<evidence type="ECO:0000256" key="6">
    <source>
        <dbReference type="ARBA" id="ARBA00022763"/>
    </source>
</evidence>
<evidence type="ECO:0000256" key="7">
    <source>
        <dbReference type="ARBA" id="ARBA00022801"/>
    </source>
</evidence>
<gene>
    <name evidence="20" type="primary">recQ</name>
    <name evidence="20" type="ORF">ACFOY7_06915</name>
</gene>
<keyword evidence="7" id="KW-0378">Hydrolase</keyword>
<dbReference type="InterPro" id="IPR002121">
    <property type="entry name" value="HRDC_dom"/>
</dbReference>
<dbReference type="Pfam" id="PF09382">
    <property type="entry name" value="RQC"/>
    <property type="match status" value="1"/>
</dbReference>
<feature type="domain" description="HRDC" evidence="17">
    <location>
        <begin position="517"/>
        <end position="597"/>
    </location>
</feature>
<name>A0ABV8WSE8_9BACI</name>
<keyword evidence="10" id="KW-0067">ATP-binding</keyword>
<keyword evidence="5" id="KW-0547">Nucleotide-binding</keyword>
<dbReference type="InterPro" id="IPR018982">
    <property type="entry name" value="RQC_domain"/>
</dbReference>
<dbReference type="NCBIfam" id="TIGR01389">
    <property type="entry name" value="recQ"/>
    <property type="match status" value="1"/>
</dbReference>
<evidence type="ECO:0000259" key="18">
    <source>
        <dbReference type="PROSITE" id="PS51192"/>
    </source>
</evidence>
<dbReference type="InterPro" id="IPR004589">
    <property type="entry name" value="DNA_helicase_ATP-dep_RecQ"/>
</dbReference>
<dbReference type="SMART" id="SM00956">
    <property type="entry name" value="RQC"/>
    <property type="match status" value="1"/>
</dbReference>
<evidence type="ECO:0000259" key="19">
    <source>
        <dbReference type="PROSITE" id="PS51194"/>
    </source>
</evidence>
<keyword evidence="11" id="KW-0238">DNA-binding</keyword>
<evidence type="ECO:0000256" key="2">
    <source>
        <dbReference type="ARBA" id="ARBA00001947"/>
    </source>
</evidence>
<evidence type="ECO:0000256" key="16">
    <source>
        <dbReference type="NCBIfam" id="TIGR01389"/>
    </source>
</evidence>
<dbReference type="GO" id="GO:0004386">
    <property type="term" value="F:helicase activity"/>
    <property type="evidence" value="ECO:0007669"/>
    <property type="project" value="UniProtKB-KW"/>
</dbReference>
<dbReference type="InterPro" id="IPR044876">
    <property type="entry name" value="HRDC_dom_sf"/>
</dbReference>
<dbReference type="Proteomes" id="UP001595882">
    <property type="component" value="Unassembled WGS sequence"/>
</dbReference>
<accession>A0ABV8WSE8</accession>
<protein>
    <recommendedName>
        <fullName evidence="16">DNA helicase RecQ</fullName>
        <ecNumber evidence="16">5.6.2.4</ecNumber>
    </recommendedName>
</protein>
<evidence type="ECO:0000256" key="12">
    <source>
        <dbReference type="ARBA" id="ARBA00023172"/>
    </source>
</evidence>
<dbReference type="SUPFAM" id="SSF46785">
    <property type="entry name" value="Winged helix' DNA-binding domain"/>
    <property type="match status" value="1"/>
</dbReference>
<dbReference type="EC" id="5.6.2.4" evidence="16"/>
<dbReference type="Pfam" id="PF14493">
    <property type="entry name" value="HTH_40"/>
    <property type="match status" value="1"/>
</dbReference>
<dbReference type="RefSeq" id="WP_390250731.1">
    <property type="nucleotide sequence ID" value="NZ_JBHSDT010000004.1"/>
</dbReference>
<dbReference type="Gene3D" id="1.10.150.80">
    <property type="entry name" value="HRDC domain"/>
    <property type="match status" value="1"/>
</dbReference>
<sequence>MSLNKARDVLKTYFGYEDFRKGQATVIEQTMEEINSLAIMPTGGGKSICYQVPGLISQGITLVISPLISLMKDQVDALTSLGITATFINSSLSNEEQRERLNALRQGRYKFIYVAPERFDSDGFLRTLDSIPLSIIAFDEAHCISQWGHDFRPSYRTVVNRVKQLSNIPTLMGLTATATDEVIRDLQQLLNVRNEHIVKTGFARDNLTFKIVKGQSRSAYIEEFVRLSKDEPGIIYAITRKQVDQLHFSLKEKGLNVSKYHAGMSEIARKEAQNAFIQDDTTVMVATNAFGMGIDKSNVRYVIHYALPKNLESYYQEAGRAGRDGAPSDCILLFSGQDIQTQKYLIEQSEMVEEKKRQEYGKLQAMINYCHTNQCLQQFVLDYFNDDTDAEDCGKCSNCIDETEKVDQTKEAQMVLSCVKRMGERFGASITAKVLKGSNDKKVKQFGFDRLSTYGLLSHYTEKDLIQFIHFLVAENYLVSEEGRFPVLRLGKRAVDVLKGTAQVMVQVAKVEKRETTDYDGTLFEKLRALRKELADSQGVPPYVVFTDKSLTEMARVMPQSKNAMLLIHGVGEKKFEQFGEQFLEVVVQFAGEKLKETNDKRPSYLTSYELFVEQKHEINEIANTRKIAENTVFQHLMQAGKEGMDLDWSRLVSEETEDQVMAVYDEVEEPGLKILKEKLPEEYSYEVIRAALIKNGKWD</sequence>
<dbReference type="InterPro" id="IPR032284">
    <property type="entry name" value="RecQ_Zn-bd"/>
</dbReference>
<feature type="domain" description="Helicase C-terminal" evidence="19">
    <location>
        <begin position="220"/>
        <end position="367"/>
    </location>
</feature>
<dbReference type="PROSITE" id="PS51192">
    <property type="entry name" value="HELICASE_ATP_BIND_1"/>
    <property type="match status" value="1"/>
</dbReference>
<evidence type="ECO:0000256" key="8">
    <source>
        <dbReference type="ARBA" id="ARBA00022806"/>
    </source>
</evidence>
<dbReference type="PANTHER" id="PTHR13710">
    <property type="entry name" value="DNA HELICASE RECQ FAMILY MEMBER"/>
    <property type="match status" value="1"/>
</dbReference>
<keyword evidence="13" id="KW-0234">DNA repair</keyword>
<evidence type="ECO:0000256" key="14">
    <source>
        <dbReference type="ARBA" id="ARBA00023235"/>
    </source>
</evidence>
<dbReference type="InterPro" id="IPR014001">
    <property type="entry name" value="Helicase_ATP-bd"/>
</dbReference>
<dbReference type="PANTHER" id="PTHR13710:SF105">
    <property type="entry name" value="ATP-DEPENDENT DNA HELICASE Q1"/>
    <property type="match status" value="1"/>
</dbReference>
<evidence type="ECO:0000313" key="21">
    <source>
        <dbReference type="Proteomes" id="UP001595882"/>
    </source>
</evidence>
<dbReference type="InterPro" id="IPR010997">
    <property type="entry name" value="HRDC-like_sf"/>
</dbReference>
<comment type="cofactor">
    <cofactor evidence="2">
        <name>Zn(2+)</name>
        <dbReference type="ChEBI" id="CHEBI:29105"/>
    </cofactor>
</comment>
<dbReference type="InterPro" id="IPR027417">
    <property type="entry name" value="P-loop_NTPase"/>
</dbReference>
<evidence type="ECO:0000256" key="10">
    <source>
        <dbReference type="ARBA" id="ARBA00022840"/>
    </source>
</evidence>
<comment type="catalytic activity">
    <reaction evidence="15">
        <text>Couples ATP hydrolysis with the unwinding of duplex DNA by translocating in the 3'-5' direction.</text>
        <dbReference type="EC" id="5.6.2.4"/>
    </reaction>
</comment>
<dbReference type="InterPro" id="IPR029491">
    <property type="entry name" value="Helicase_HTH"/>
</dbReference>
<evidence type="ECO:0000256" key="11">
    <source>
        <dbReference type="ARBA" id="ARBA00023125"/>
    </source>
</evidence>
<dbReference type="Gene3D" id="3.40.50.300">
    <property type="entry name" value="P-loop containing nucleotide triphosphate hydrolases"/>
    <property type="match status" value="2"/>
</dbReference>
<keyword evidence="8 20" id="KW-0347">Helicase</keyword>
<dbReference type="SMART" id="SM00487">
    <property type="entry name" value="DEXDc"/>
    <property type="match status" value="1"/>
</dbReference>
<dbReference type="InterPro" id="IPR036388">
    <property type="entry name" value="WH-like_DNA-bd_sf"/>
</dbReference>
<dbReference type="Pfam" id="PF00271">
    <property type="entry name" value="Helicase_C"/>
    <property type="match status" value="1"/>
</dbReference>
<keyword evidence="12" id="KW-0233">DNA recombination</keyword>
<dbReference type="InterPro" id="IPR001650">
    <property type="entry name" value="Helicase_C-like"/>
</dbReference>
<organism evidence="20 21">
    <name type="scientific">Gracilibacillus xinjiangensis</name>
    <dbReference type="NCBI Taxonomy" id="1193282"/>
    <lineage>
        <taxon>Bacteria</taxon>
        <taxon>Bacillati</taxon>
        <taxon>Bacillota</taxon>
        <taxon>Bacilli</taxon>
        <taxon>Bacillales</taxon>
        <taxon>Bacillaceae</taxon>
        <taxon>Gracilibacillus</taxon>
    </lineage>
</organism>
<dbReference type="PROSITE" id="PS51194">
    <property type="entry name" value="HELICASE_CTER"/>
    <property type="match status" value="1"/>
</dbReference>
<dbReference type="InterPro" id="IPR011545">
    <property type="entry name" value="DEAD/DEAH_box_helicase_dom"/>
</dbReference>
<evidence type="ECO:0000256" key="9">
    <source>
        <dbReference type="ARBA" id="ARBA00022833"/>
    </source>
</evidence>